<dbReference type="HOGENOM" id="CLU_1585238_0_0_11"/>
<dbReference type="PATRIC" id="fig|632772.20.peg.5678"/>
<dbReference type="AlphaFoldDB" id="C1AWB3"/>
<dbReference type="RefSeq" id="WP_015889187.1">
    <property type="nucleotide sequence ID" value="NC_012522.1"/>
</dbReference>
<protein>
    <submittedName>
        <fullName evidence="1">Uncharacterized protein</fullName>
    </submittedName>
</protein>
<evidence type="ECO:0000313" key="1">
    <source>
        <dbReference type="EMBL" id="BAH53686.1"/>
    </source>
</evidence>
<accession>C1AWB3</accession>
<dbReference type="EMBL" id="AP011115">
    <property type="protein sequence ID" value="BAH53686.1"/>
    <property type="molecule type" value="Genomic_DNA"/>
</dbReference>
<organism evidence="1 2">
    <name type="scientific">Rhodococcus opacus (strain B4)</name>
    <dbReference type="NCBI Taxonomy" id="632772"/>
    <lineage>
        <taxon>Bacteria</taxon>
        <taxon>Bacillati</taxon>
        <taxon>Actinomycetota</taxon>
        <taxon>Actinomycetes</taxon>
        <taxon>Mycobacteriales</taxon>
        <taxon>Nocardiaceae</taxon>
        <taxon>Rhodococcus</taxon>
    </lineage>
</organism>
<gene>
    <name evidence="1" type="ordered locus">ROP_54390</name>
</gene>
<dbReference type="OrthoDB" id="4733174at2"/>
<evidence type="ECO:0000313" key="2">
    <source>
        <dbReference type="Proteomes" id="UP000002212"/>
    </source>
</evidence>
<name>C1AWB3_RHOOB</name>
<dbReference type="STRING" id="632772.ROP_54390"/>
<reference evidence="1 2" key="1">
    <citation type="submission" date="2009-03" db="EMBL/GenBank/DDBJ databases">
        <title>Comparison of the complete genome sequences of Rhodococcus erythropolis PR4 and Rhodococcus opacus B4.</title>
        <authorList>
            <person name="Takarada H."/>
            <person name="Sekine M."/>
            <person name="Hosoyama A."/>
            <person name="Yamada R."/>
            <person name="Fujisawa T."/>
            <person name="Omata S."/>
            <person name="Shimizu A."/>
            <person name="Tsukatani N."/>
            <person name="Tanikawa S."/>
            <person name="Fujita N."/>
            <person name="Harayama S."/>
        </authorList>
    </citation>
    <scope>NUCLEOTIDE SEQUENCE [LARGE SCALE GENOMIC DNA]</scope>
    <source>
        <strain evidence="1 2">B4</strain>
    </source>
</reference>
<dbReference type="KEGG" id="rop:ROP_54390"/>
<dbReference type="Proteomes" id="UP000002212">
    <property type="component" value="Chromosome"/>
</dbReference>
<sequence>MTTETSEKYNPGEVDLAETRDWFGSPDLQLQKLAFSANRMGWGIGVTLYLPWGVVTGITAPDAEFFRHSDEEIRERMASNEGAIDVADNYLSPVADTIKARHSQAYSDDELQEVLERTTYLTIKDAQCSLQNAPATIATNNRHFRHAYLRLRLSQVTGWALENVSLDL</sequence>
<proteinExistence type="predicted"/>